<dbReference type="RefSeq" id="WP_131803953.1">
    <property type="nucleotide sequence ID" value="NZ_FOSV01000039.1"/>
</dbReference>
<dbReference type="InterPro" id="IPR010982">
    <property type="entry name" value="Lambda_DNA-bd_dom_sf"/>
</dbReference>
<evidence type="ECO:0000313" key="2">
    <source>
        <dbReference type="Proteomes" id="UP000198804"/>
    </source>
</evidence>
<dbReference type="OrthoDB" id="8004001at2"/>
<accession>A0A1I4MK25</accession>
<dbReference type="EMBL" id="FOSV01000039">
    <property type="protein sequence ID" value="SFM03377.1"/>
    <property type="molecule type" value="Genomic_DNA"/>
</dbReference>
<organism evidence="1 2">
    <name type="scientific">Methylorubrum salsuginis</name>
    <dbReference type="NCBI Taxonomy" id="414703"/>
    <lineage>
        <taxon>Bacteria</taxon>
        <taxon>Pseudomonadati</taxon>
        <taxon>Pseudomonadota</taxon>
        <taxon>Alphaproteobacteria</taxon>
        <taxon>Hyphomicrobiales</taxon>
        <taxon>Methylobacteriaceae</taxon>
        <taxon>Methylorubrum</taxon>
    </lineage>
</organism>
<dbReference type="AlphaFoldDB" id="A0A1I4MK25"/>
<evidence type="ECO:0008006" key="3">
    <source>
        <dbReference type="Google" id="ProtNLM"/>
    </source>
</evidence>
<dbReference type="STRING" id="414703.SAMN04488125_13928"/>
<keyword evidence="2" id="KW-1185">Reference proteome</keyword>
<reference evidence="2" key="1">
    <citation type="submission" date="2016-10" db="EMBL/GenBank/DDBJ databases">
        <authorList>
            <person name="Varghese N."/>
            <person name="Submissions S."/>
        </authorList>
    </citation>
    <scope>NUCLEOTIDE SEQUENCE [LARGE SCALE GENOMIC DNA]</scope>
    <source>
        <strain evidence="2">CGMCC 1.6474</strain>
    </source>
</reference>
<name>A0A1I4MK25_9HYPH</name>
<evidence type="ECO:0000313" key="1">
    <source>
        <dbReference type="EMBL" id="SFM03377.1"/>
    </source>
</evidence>
<protein>
    <recommendedName>
        <fullName evidence="3">Helix-turn-helix domain-containing protein</fullName>
    </recommendedName>
</protein>
<proteinExistence type="predicted"/>
<gene>
    <name evidence="1" type="ORF">SAMN04488125_13928</name>
</gene>
<sequence length="81" mass="8943">MLRAARTLLDLKQDEAARLCHTSLKSLVAAEKGEASRAILHKLMGGYMGAGIRFDGSPDYRKQVVMLELEFAPPYPQIPEA</sequence>
<dbReference type="Proteomes" id="UP000198804">
    <property type="component" value="Unassembled WGS sequence"/>
</dbReference>
<dbReference type="Gene3D" id="1.10.260.40">
    <property type="entry name" value="lambda repressor-like DNA-binding domains"/>
    <property type="match status" value="1"/>
</dbReference>
<dbReference type="GO" id="GO:0003677">
    <property type="term" value="F:DNA binding"/>
    <property type="evidence" value="ECO:0007669"/>
    <property type="project" value="InterPro"/>
</dbReference>